<evidence type="ECO:0000313" key="3">
    <source>
        <dbReference type="Proteomes" id="UP000002316"/>
    </source>
</evidence>
<evidence type="ECO:0000313" key="2">
    <source>
        <dbReference type="EMBL" id="CBH17028.1"/>
    </source>
</evidence>
<sequence length="140" mass="15806">MVAYGMYQRHLWICVVVQNTDVRDAVTYVHKMKTVKEIKEGKIKKKRITSTMKPPKSITLHLMLVSAATTSTLLCGNVICQEAPIHCLHYSVCILKSPRNTFSPSNTQSDTKHAKKLKKNSTHGQHHKHTSLNSYPYCAA</sequence>
<dbReference type="Proteomes" id="UP000002316">
    <property type="component" value="Chromosome 11"/>
</dbReference>
<dbReference type="RefSeq" id="XP_011779292.1">
    <property type="nucleotide sequence ID" value="XM_011780990.1"/>
</dbReference>
<proteinExistence type="predicted"/>
<protein>
    <submittedName>
        <fullName evidence="2">Uncharacterized protein</fullName>
    </submittedName>
</protein>
<name>D0A5S7_TRYB9</name>
<dbReference type="GeneID" id="23866620"/>
<gene>
    <name evidence="2" type="ORF">TbgDal_XI1440</name>
</gene>
<feature type="region of interest" description="Disordered" evidence="1">
    <location>
        <begin position="103"/>
        <end position="140"/>
    </location>
</feature>
<dbReference type="KEGG" id="tbg:TbgDal_XI1440"/>
<evidence type="ECO:0000256" key="1">
    <source>
        <dbReference type="SAM" id="MobiDB-lite"/>
    </source>
</evidence>
<accession>D0A5S7</accession>
<dbReference type="AlphaFoldDB" id="D0A5S7"/>
<feature type="compositionally biased region" description="Basic residues" evidence="1">
    <location>
        <begin position="113"/>
        <end position="130"/>
    </location>
</feature>
<reference evidence="3" key="1">
    <citation type="journal article" date="2010" name="PLoS Negl. Trop. Dis.">
        <title>The genome sequence of Trypanosoma brucei gambiense, causative agent of chronic human african trypanosomiasis.</title>
        <authorList>
            <person name="Jackson A.P."/>
            <person name="Sanders M."/>
            <person name="Berry A."/>
            <person name="McQuillan J."/>
            <person name="Aslett M.A."/>
            <person name="Quail M.A."/>
            <person name="Chukualim B."/>
            <person name="Capewell P."/>
            <person name="MacLeod A."/>
            <person name="Melville S.E."/>
            <person name="Gibson W."/>
            <person name="Barry J.D."/>
            <person name="Berriman M."/>
            <person name="Hertz-Fowler C."/>
        </authorList>
    </citation>
    <scope>NUCLEOTIDE SEQUENCE [LARGE SCALE GENOMIC DNA]</scope>
    <source>
        <strain evidence="3">MHOM/CI/86/DAL972</strain>
    </source>
</reference>
<dbReference type="EMBL" id="FN554974">
    <property type="protein sequence ID" value="CBH17028.1"/>
    <property type="molecule type" value="Genomic_DNA"/>
</dbReference>
<organism evidence="2 3">
    <name type="scientific">Trypanosoma brucei gambiense (strain MHOM/CI/86/DAL972)</name>
    <dbReference type="NCBI Taxonomy" id="679716"/>
    <lineage>
        <taxon>Eukaryota</taxon>
        <taxon>Discoba</taxon>
        <taxon>Euglenozoa</taxon>
        <taxon>Kinetoplastea</taxon>
        <taxon>Metakinetoplastina</taxon>
        <taxon>Trypanosomatida</taxon>
        <taxon>Trypanosomatidae</taxon>
        <taxon>Trypanosoma</taxon>
    </lineage>
</organism>